<keyword evidence="6 7" id="KW-0472">Membrane</keyword>
<sequence length="384" mass="43226">MSDLALPIVFMLFIVVAEAVALQWGRREPVNWHDLVFNLNSGHIMLWLFRGLEITCYGYVAAHFSLGLLDAWPPLLMWLFALLAWDFGFYWLHRLHHRFRVLWAVHVVHHQGEHFNLSLGVRNSWYSSLTSIPFFLLLALAGVPLSVFVAVSIFHYSIQLFNHNALTPKLGMLEKILVTPAHHRVHHVKDMAYSNKNFGGSFIFWDKLFGTFCPALPTTPFSYGVSGDRPSANPFWASNLPFLRYFRLAWRPAPGRPRDRRSALSVFSGAMLLFSLVVGYVYQYGYGYGDISWPQMALLVLLALGSVALGGMTEGRPWASAVWLLIALGMPLLFIGYLGWPQRYWHIAMAAVALHALCVALHALCVALGWGRVAAPAAVEEPHG</sequence>
<evidence type="ECO:0000256" key="3">
    <source>
        <dbReference type="ARBA" id="ARBA00022989"/>
    </source>
</evidence>
<organism evidence="9 10">
    <name type="scientific">Serratia marcescens</name>
    <dbReference type="NCBI Taxonomy" id="615"/>
    <lineage>
        <taxon>Bacteria</taxon>
        <taxon>Pseudomonadati</taxon>
        <taxon>Pseudomonadota</taxon>
        <taxon>Gammaproteobacteria</taxon>
        <taxon>Enterobacterales</taxon>
        <taxon>Yersiniaceae</taxon>
        <taxon>Serratia</taxon>
    </lineage>
</organism>
<dbReference type="RefSeq" id="WP_055316816.1">
    <property type="nucleotide sequence ID" value="NZ_LJEV02000079.1"/>
</dbReference>
<feature type="transmembrane region" description="Helical" evidence="7">
    <location>
        <begin position="346"/>
        <end position="370"/>
    </location>
</feature>
<dbReference type="GO" id="GO:0005506">
    <property type="term" value="F:iron ion binding"/>
    <property type="evidence" value="ECO:0007669"/>
    <property type="project" value="InterPro"/>
</dbReference>
<comment type="subcellular location">
    <subcellularLocation>
        <location evidence="1">Endomembrane system</location>
        <topology evidence="1">Multi-pass membrane protein</topology>
    </subcellularLocation>
</comment>
<dbReference type="PANTHER" id="PTHR21624:SF1">
    <property type="entry name" value="ALKYLGLYCEROL MONOOXYGENASE"/>
    <property type="match status" value="1"/>
</dbReference>
<evidence type="ECO:0000256" key="4">
    <source>
        <dbReference type="ARBA" id="ARBA00023002"/>
    </source>
</evidence>
<feature type="transmembrane region" description="Helical" evidence="7">
    <location>
        <begin position="291"/>
        <end position="309"/>
    </location>
</feature>
<keyword evidence="4" id="KW-0560">Oxidoreductase</keyword>
<dbReference type="GO" id="GO:0012505">
    <property type="term" value="C:endomembrane system"/>
    <property type="evidence" value="ECO:0007669"/>
    <property type="project" value="UniProtKB-SubCell"/>
</dbReference>
<evidence type="ECO:0000256" key="6">
    <source>
        <dbReference type="ARBA" id="ARBA00023136"/>
    </source>
</evidence>
<evidence type="ECO:0000256" key="5">
    <source>
        <dbReference type="ARBA" id="ARBA00023098"/>
    </source>
</evidence>
<dbReference type="Proteomes" id="UP000050489">
    <property type="component" value="Unassembled WGS sequence"/>
</dbReference>
<dbReference type="EMBL" id="LJEX02000093">
    <property type="protein sequence ID" value="OCO84859.1"/>
    <property type="molecule type" value="Genomic_DNA"/>
</dbReference>
<reference evidence="10" key="1">
    <citation type="submission" date="2016-04" db="EMBL/GenBank/DDBJ databases">
        <authorList>
            <person name="Osei Sekyere J."/>
            <person name="Sivertsen A."/>
            <person name="Pedersen A.T."/>
            <person name="Sundsfjord A."/>
        </authorList>
    </citation>
    <scope>NUCLEOTIDE SEQUENCE [LARGE SCALE GENOMIC DNA]</scope>
    <source>
        <strain evidence="10">945174350</strain>
    </source>
</reference>
<evidence type="ECO:0000256" key="7">
    <source>
        <dbReference type="SAM" id="Phobius"/>
    </source>
</evidence>
<name>A0A2F0PL88_SERMA</name>
<dbReference type="PANTHER" id="PTHR21624">
    <property type="entry name" value="STEROL DESATURASE-RELATED PROTEIN"/>
    <property type="match status" value="1"/>
</dbReference>
<keyword evidence="2 7" id="KW-0812">Transmembrane</keyword>
<protein>
    <submittedName>
        <fullName evidence="9">Fatty acid hydroxylase</fullName>
    </submittedName>
</protein>
<dbReference type="GO" id="GO:0016020">
    <property type="term" value="C:membrane"/>
    <property type="evidence" value="ECO:0007669"/>
    <property type="project" value="GOC"/>
</dbReference>
<dbReference type="InterPro" id="IPR051689">
    <property type="entry name" value="Sterol_desaturase/TMEM195"/>
</dbReference>
<dbReference type="GO" id="GO:0050479">
    <property type="term" value="F:glyceryl-ether monooxygenase activity"/>
    <property type="evidence" value="ECO:0007669"/>
    <property type="project" value="TreeGrafter"/>
</dbReference>
<proteinExistence type="predicted"/>
<dbReference type="AlphaFoldDB" id="A0A2F0PL88"/>
<feature type="transmembrane region" description="Helical" evidence="7">
    <location>
        <begin position="74"/>
        <end position="93"/>
    </location>
</feature>
<feature type="transmembrane region" description="Helical" evidence="7">
    <location>
        <begin position="264"/>
        <end position="285"/>
    </location>
</feature>
<evidence type="ECO:0000313" key="9">
    <source>
        <dbReference type="EMBL" id="OCO84859.1"/>
    </source>
</evidence>
<dbReference type="GO" id="GO:0006643">
    <property type="term" value="P:membrane lipid metabolic process"/>
    <property type="evidence" value="ECO:0007669"/>
    <property type="project" value="TreeGrafter"/>
</dbReference>
<evidence type="ECO:0000313" key="10">
    <source>
        <dbReference type="Proteomes" id="UP000050489"/>
    </source>
</evidence>
<dbReference type="GO" id="GO:0008610">
    <property type="term" value="P:lipid biosynthetic process"/>
    <property type="evidence" value="ECO:0007669"/>
    <property type="project" value="InterPro"/>
</dbReference>
<feature type="transmembrane region" description="Helical" evidence="7">
    <location>
        <begin position="132"/>
        <end position="154"/>
    </location>
</feature>
<keyword evidence="3 7" id="KW-1133">Transmembrane helix</keyword>
<feature type="transmembrane region" description="Helical" evidence="7">
    <location>
        <begin position="43"/>
        <end position="62"/>
    </location>
</feature>
<gene>
    <name evidence="9" type="ORF">AN695_0214940</name>
</gene>
<dbReference type="InterPro" id="IPR006694">
    <property type="entry name" value="Fatty_acid_hydroxylase"/>
</dbReference>
<feature type="domain" description="Fatty acid hydroxylase" evidence="8">
    <location>
        <begin position="78"/>
        <end position="211"/>
    </location>
</feature>
<feature type="transmembrane region" description="Helical" evidence="7">
    <location>
        <begin position="321"/>
        <end position="340"/>
    </location>
</feature>
<dbReference type="Pfam" id="PF04116">
    <property type="entry name" value="FA_hydroxylase"/>
    <property type="match status" value="1"/>
</dbReference>
<keyword evidence="5" id="KW-0443">Lipid metabolism</keyword>
<comment type="caution">
    <text evidence="9">The sequence shown here is derived from an EMBL/GenBank/DDBJ whole genome shotgun (WGS) entry which is preliminary data.</text>
</comment>
<evidence type="ECO:0000256" key="1">
    <source>
        <dbReference type="ARBA" id="ARBA00004127"/>
    </source>
</evidence>
<evidence type="ECO:0000256" key="2">
    <source>
        <dbReference type="ARBA" id="ARBA00022692"/>
    </source>
</evidence>
<evidence type="ECO:0000259" key="8">
    <source>
        <dbReference type="Pfam" id="PF04116"/>
    </source>
</evidence>
<accession>A0A2F0PL88</accession>